<protein>
    <recommendedName>
        <fullName evidence="3">Signal recognition particle receptor subunit beta</fullName>
    </recommendedName>
</protein>
<dbReference type="GeneID" id="30035408"/>
<dbReference type="Proteomes" id="UP000189580">
    <property type="component" value="Chromosome b"/>
</dbReference>
<dbReference type="AlphaFoldDB" id="A0A161HNL4"/>
<reference evidence="12 13" key="1">
    <citation type="submission" date="2016-02" db="EMBL/GenBank/DDBJ databases">
        <title>Complete genome sequence and transcriptome regulation of the pentose utilising yeast Sugiyamaella lignohabitans.</title>
        <authorList>
            <person name="Bellasio M."/>
            <person name="Peymann A."/>
            <person name="Valli M."/>
            <person name="Sipitzky M."/>
            <person name="Graf A."/>
            <person name="Sauer M."/>
            <person name="Marx H."/>
            <person name="Mattanovich D."/>
        </authorList>
    </citation>
    <scope>NUCLEOTIDE SEQUENCE [LARGE SCALE GENOMIC DNA]</scope>
    <source>
        <strain evidence="12 13">CBS 10342</strain>
    </source>
</reference>
<gene>
    <name evidence="12" type="primary">SRP102</name>
    <name evidence="12" type="ORF">AWJ20_3391</name>
</gene>
<evidence type="ECO:0000256" key="2">
    <source>
        <dbReference type="ARBA" id="ARBA00005619"/>
    </source>
</evidence>
<dbReference type="Gene3D" id="3.40.50.300">
    <property type="entry name" value="P-loop containing nucleotide triphosphate hydrolases"/>
    <property type="match status" value="1"/>
</dbReference>
<accession>A0A161HNL4</accession>
<comment type="subcellular location">
    <subcellularLocation>
        <location evidence="1">Endoplasmic reticulum membrane</location>
        <topology evidence="1">Single-pass membrane protein</topology>
    </subcellularLocation>
</comment>
<keyword evidence="8" id="KW-0342">GTP-binding</keyword>
<evidence type="ECO:0000256" key="10">
    <source>
        <dbReference type="ARBA" id="ARBA00023170"/>
    </source>
</evidence>
<dbReference type="CDD" id="cd04105">
    <property type="entry name" value="SR_beta"/>
    <property type="match status" value="1"/>
</dbReference>
<dbReference type="InterPro" id="IPR027417">
    <property type="entry name" value="P-loop_NTPase"/>
</dbReference>
<evidence type="ECO:0000256" key="8">
    <source>
        <dbReference type="ARBA" id="ARBA00023134"/>
    </source>
</evidence>
<feature type="transmembrane region" description="Helical" evidence="11">
    <location>
        <begin position="12"/>
        <end position="35"/>
    </location>
</feature>
<name>A0A161HNL4_9ASCO</name>
<comment type="similarity">
    <text evidence="2">Belongs to the SRP receptor beta subunit family.</text>
</comment>
<proteinExistence type="inferred from homology"/>
<evidence type="ECO:0000256" key="3">
    <source>
        <dbReference type="ARBA" id="ARBA00020256"/>
    </source>
</evidence>
<keyword evidence="13" id="KW-1185">Reference proteome</keyword>
<dbReference type="EMBL" id="CP014503">
    <property type="protein sequence ID" value="ANB15747.1"/>
    <property type="molecule type" value="Genomic_DNA"/>
</dbReference>
<evidence type="ECO:0000256" key="6">
    <source>
        <dbReference type="ARBA" id="ARBA00022824"/>
    </source>
</evidence>
<dbReference type="GO" id="GO:0005789">
    <property type="term" value="C:endoplasmic reticulum membrane"/>
    <property type="evidence" value="ECO:0007669"/>
    <property type="project" value="UniProtKB-SubCell"/>
</dbReference>
<keyword evidence="10 12" id="KW-0675">Receptor</keyword>
<dbReference type="Pfam" id="PF09439">
    <property type="entry name" value="SRPRB"/>
    <property type="match status" value="1"/>
</dbReference>
<dbReference type="SUPFAM" id="SSF52540">
    <property type="entry name" value="P-loop containing nucleoside triphosphate hydrolases"/>
    <property type="match status" value="1"/>
</dbReference>
<evidence type="ECO:0000256" key="4">
    <source>
        <dbReference type="ARBA" id="ARBA00022692"/>
    </source>
</evidence>
<keyword evidence="6" id="KW-0256">Endoplasmic reticulum</keyword>
<evidence type="ECO:0000256" key="9">
    <source>
        <dbReference type="ARBA" id="ARBA00023136"/>
    </source>
</evidence>
<dbReference type="InterPro" id="IPR019009">
    <property type="entry name" value="SRP_receptor_beta_su"/>
</dbReference>
<dbReference type="RefSeq" id="XP_018738224.1">
    <property type="nucleotide sequence ID" value="XM_018880401.1"/>
</dbReference>
<evidence type="ECO:0000313" key="13">
    <source>
        <dbReference type="Proteomes" id="UP000189580"/>
    </source>
</evidence>
<evidence type="ECO:0000313" key="12">
    <source>
        <dbReference type="EMBL" id="ANB15747.1"/>
    </source>
</evidence>
<keyword evidence="9 11" id="KW-0472">Membrane</keyword>
<sequence>MTLISTILDNQVLLTTVIGLAVLLLLSTSLVFFVGSSGSSKLSSKKPTFLIVGPSYGGKTSLFNYWTSEIIKRKSESDEGVGKINTVSASETVTSQSPNRYEHLRLPFGSDEPVDTEYTIVDLPGHPKLWHFTVEEVEKHRSNLVGIVYVIDAASGQSGISKAASNLYQLLQLTERRAGGVNILIASNKSDVFNVISTSRLKTLLESEINDLRSSREQTVDEVKINAKGQEANDSEEISSNAWIGKDGKDFEFSQLEGEVDILDGSVKSSRTSKWETWLAEKALNSF</sequence>
<keyword evidence="5" id="KW-0547">Nucleotide-binding</keyword>
<dbReference type="OrthoDB" id="41266at2759"/>
<dbReference type="GO" id="GO:0005525">
    <property type="term" value="F:GTP binding"/>
    <property type="evidence" value="ECO:0007669"/>
    <property type="project" value="UniProtKB-KW"/>
</dbReference>
<organism evidence="12 13">
    <name type="scientific">Sugiyamaella lignohabitans</name>
    <dbReference type="NCBI Taxonomy" id="796027"/>
    <lineage>
        <taxon>Eukaryota</taxon>
        <taxon>Fungi</taxon>
        <taxon>Dikarya</taxon>
        <taxon>Ascomycota</taxon>
        <taxon>Saccharomycotina</taxon>
        <taxon>Dipodascomycetes</taxon>
        <taxon>Dipodascales</taxon>
        <taxon>Trichomonascaceae</taxon>
        <taxon>Sugiyamaella</taxon>
    </lineage>
</organism>
<dbReference type="KEGG" id="slb:AWJ20_3391"/>
<evidence type="ECO:0000256" key="1">
    <source>
        <dbReference type="ARBA" id="ARBA00004389"/>
    </source>
</evidence>
<keyword evidence="4 11" id="KW-0812">Transmembrane</keyword>
<keyword evidence="7 11" id="KW-1133">Transmembrane helix</keyword>
<evidence type="ECO:0000256" key="7">
    <source>
        <dbReference type="ARBA" id="ARBA00022989"/>
    </source>
</evidence>
<evidence type="ECO:0000256" key="11">
    <source>
        <dbReference type="SAM" id="Phobius"/>
    </source>
</evidence>
<evidence type="ECO:0000256" key="5">
    <source>
        <dbReference type="ARBA" id="ARBA00022741"/>
    </source>
</evidence>